<dbReference type="PANTHER" id="PTHR21363">
    <property type="entry name" value="PREPHENATE DEHYDROGENASE"/>
    <property type="match status" value="1"/>
</dbReference>
<dbReference type="SUPFAM" id="SSF48179">
    <property type="entry name" value="6-phosphogluconate dehydrogenase C-terminal domain-like"/>
    <property type="match status" value="1"/>
</dbReference>
<evidence type="ECO:0000313" key="6">
    <source>
        <dbReference type="EMBL" id="MBC3767212.1"/>
    </source>
</evidence>
<evidence type="ECO:0000256" key="3">
    <source>
        <dbReference type="SAM" id="Coils"/>
    </source>
</evidence>
<evidence type="ECO:0000259" key="4">
    <source>
        <dbReference type="PROSITE" id="PS51168"/>
    </source>
</evidence>
<dbReference type="PROSITE" id="PS51168">
    <property type="entry name" value="CHORISMATE_MUT_2"/>
    <property type="match status" value="1"/>
</dbReference>
<feature type="domain" description="Chorismate mutase" evidence="4">
    <location>
        <begin position="1"/>
        <end position="91"/>
    </location>
</feature>
<keyword evidence="2" id="KW-0827">Tyrosine biosynthesis</keyword>
<dbReference type="SUPFAM" id="SSF51735">
    <property type="entry name" value="NAD(P)-binding Rossmann-fold domains"/>
    <property type="match status" value="1"/>
</dbReference>
<keyword evidence="7" id="KW-1185">Reference proteome</keyword>
<keyword evidence="2" id="KW-0963">Cytoplasm</keyword>
<comment type="pathway">
    <text evidence="2">Metabolic intermediate biosynthesis; prephenate biosynthesis; prephenate from chorismate: step 1/1.</text>
</comment>
<keyword evidence="3" id="KW-0175">Coiled coil</keyword>
<evidence type="ECO:0000259" key="5">
    <source>
        <dbReference type="PROSITE" id="PS51176"/>
    </source>
</evidence>
<dbReference type="UniPathway" id="UPA00120">
    <property type="reaction ID" value="UER00203"/>
</dbReference>
<keyword evidence="2" id="KW-0057">Aromatic amino acid biosynthesis</keyword>
<dbReference type="InterPro" id="IPR036291">
    <property type="entry name" value="NAD(P)-bd_dom_sf"/>
</dbReference>
<sequence length="380" mass="43270">MNNPSIDELRQQIDQLDNELVNLLARRQNVTREIGRYKSKAGLPVYVPEREDELLKACRDKAEKQGVSGDLIEDILRRVMRDSYQAQHDQYVCVNPEVKNVVVIGGRGALGRVFVDMFERSGYPVTVVEKQDWQQADSIFANASLVIVAVPIAITEQIIQQLHNLPKDCILADITSIKQKPYQAMMVAHNGPVVGLHPMFGPDVPSLVKQVIVICDGREPGAYKWLLEQMHIWGATLYHTTPQEHDQAMAFIQVMRHFSSFVYGNHLRMEDPSLTQLIALSSPIYRLELAMVGRLFAQDPALYADIIFNNKDSIALLKRYRDRLDEALTLVERGDKAAFIKQFFKTGSWFGDYAKVCLKDSKRLLLKADDDRRFDIPTVK</sequence>
<evidence type="ECO:0000256" key="2">
    <source>
        <dbReference type="PIRNR" id="PIRNR001499"/>
    </source>
</evidence>
<dbReference type="InterPro" id="IPR011277">
    <property type="entry name" value="CM_T"/>
</dbReference>
<feature type="coiled-coil region" evidence="3">
    <location>
        <begin position="6"/>
        <end position="33"/>
    </location>
</feature>
<dbReference type="InterPro" id="IPR003099">
    <property type="entry name" value="Prephen_DH"/>
</dbReference>
<feature type="domain" description="Prephenate/arogenate dehydrogenase" evidence="5">
    <location>
        <begin position="99"/>
        <end position="361"/>
    </location>
</feature>
<dbReference type="Proteomes" id="UP000601768">
    <property type="component" value="Unassembled WGS sequence"/>
</dbReference>
<dbReference type="GO" id="GO:0004665">
    <property type="term" value="F:prephenate dehydrogenase (NADP+) activity"/>
    <property type="evidence" value="ECO:0007669"/>
    <property type="project" value="InterPro"/>
</dbReference>
<proteinExistence type="predicted"/>
<dbReference type="UniPathway" id="UPA00122">
    <property type="reaction ID" value="UER00961"/>
</dbReference>
<dbReference type="NCBIfam" id="TIGR01799">
    <property type="entry name" value="CM_T"/>
    <property type="match status" value="1"/>
</dbReference>
<reference evidence="6" key="1">
    <citation type="journal article" date="2018" name="Int. J. Syst. Evol. Microbiol.">
        <title>Neptunicella marina gen. nov., sp. nov., isolated from surface seawater.</title>
        <authorList>
            <person name="Liu X."/>
            <person name="Lai Q."/>
            <person name="Du Y."/>
            <person name="Zhang X."/>
            <person name="Liu Z."/>
            <person name="Sun F."/>
            <person name="Shao Z."/>
        </authorList>
    </citation>
    <scope>NUCLEOTIDE SEQUENCE</scope>
    <source>
        <strain evidence="6">S27-2</strain>
    </source>
</reference>
<keyword evidence="2" id="KW-0028">Amino-acid biosynthesis</keyword>
<dbReference type="InterPro" id="IPR046826">
    <property type="entry name" value="PDH_N"/>
</dbReference>
<keyword evidence="2 6" id="KW-0413">Isomerase</keyword>
<dbReference type="InterPro" id="IPR002701">
    <property type="entry name" value="CM_II_prokaryot"/>
</dbReference>
<dbReference type="Gene3D" id="1.20.59.10">
    <property type="entry name" value="Chorismate mutase"/>
    <property type="match status" value="1"/>
</dbReference>
<comment type="pathway">
    <text evidence="2">Amino-acid biosynthesis; L-tyrosine biosynthesis; (4-hydroxyphenyl)pyruvate from prephenate (NAD(+) route): step 1/1.</text>
</comment>
<dbReference type="Pfam" id="PF20463">
    <property type="entry name" value="PDH_C"/>
    <property type="match status" value="1"/>
</dbReference>
<dbReference type="GO" id="GO:0005737">
    <property type="term" value="C:cytoplasm"/>
    <property type="evidence" value="ECO:0007669"/>
    <property type="project" value="UniProtKB-SubCell"/>
</dbReference>
<dbReference type="PIRSF" id="PIRSF001499">
    <property type="entry name" value="Chor_mut_pdh_Tpr"/>
    <property type="match status" value="1"/>
</dbReference>
<dbReference type="PROSITE" id="PS51176">
    <property type="entry name" value="PDH_ADH"/>
    <property type="match status" value="1"/>
</dbReference>
<dbReference type="InterPro" id="IPR008244">
    <property type="entry name" value="Chor_mut/prephenate_DH_T"/>
</dbReference>
<comment type="caution">
    <text evidence="6">The sequence shown here is derived from an EMBL/GenBank/DDBJ whole genome shotgun (WGS) entry which is preliminary data.</text>
</comment>
<dbReference type="Pfam" id="PF01817">
    <property type="entry name" value="CM_2"/>
    <property type="match status" value="1"/>
</dbReference>
<organism evidence="6 7">
    <name type="scientific">Neptunicella marina</name>
    <dbReference type="NCBI Taxonomy" id="2125989"/>
    <lineage>
        <taxon>Bacteria</taxon>
        <taxon>Pseudomonadati</taxon>
        <taxon>Pseudomonadota</taxon>
        <taxon>Gammaproteobacteria</taxon>
        <taxon>Alteromonadales</taxon>
        <taxon>Alteromonadaceae</taxon>
        <taxon>Neptunicella</taxon>
    </lineage>
</organism>
<dbReference type="Pfam" id="PF02153">
    <property type="entry name" value="PDH_N"/>
    <property type="match status" value="1"/>
</dbReference>
<dbReference type="InterPro" id="IPR036263">
    <property type="entry name" value="Chorismate_II_sf"/>
</dbReference>
<accession>A0A8J6M3L9</accession>
<comment type="subcellular location">
    <subcellularLocation>
        <location evidence="2">Cytoplasm</location>
    </subcellularLocation>
</comment>
<dbReference type="Gene3D" id="1.10.3660.10">
    <property type="entry name" value="6-phosphogluconate dehydrogenase C-terminal like domain"/>
    <property type="match status" value="1"/>
</dbReference>
<dbReference type="SMART" id="SM00830">
    <property type="entry name" value="CM_2"/>
    <property type="match status" value="1"/>
</dbReference>
<dbReference type="EMBL" id="JACNEP010000014">
    <property type="protein sequence ID" value="MBC3767212.1"/>
    <property type="molecule type" value="Genomic_DNA"/>
</dbReference>
<dbReference type="NCBIfam" id="NF008400">
    <property type="entry name" value="PRK11199.1"/>
    <property type="match status" value="1"/>
</dbReference>
<dbReference type="RefSeq" id="WP_186507726.1">
    <property type="nucleotide sequence ID" value="NZ_JACNEP010000014.1"/>
</dbReference>
<evidence type="ECO:0000256" key="1">
    <source>
        <dbReference type="ARBA" id="ARBA00023002"/>
    </source>
</evidence>
<keyword evidence="1 2" id="KW-0560">Oxidoreductase</keyword>
<dbReference type="GO" id="GO:0008977">
    <property type="term" value="F:prephenate dehydrogenase (NAD+) activity"/>
    <property type="evidence" value="ECO:0007669"/>
    <property type="project" value="InterPro"/>
</dbReference>
<dbReference type="GO" id="GO:0004106">
    <property type="term" value="F:chorismate mutase activity"/>
    <property type="evidence" value="ECO:0007669"/>
    <property type="project" value="InterPro"/>
</dbReference>
<protein>
    <recommendedName>
        <fullName evidence="2">T-protein</fullName>
    </recommendedName>
</protein>
<evidence type="ECO:0000313" key="7">
    <source>
        <dbReference type="Proteomes" id="UP000601768"/>
    </source>
</evidence>
<name>A0A8J6M3L9_9ALTE</name>
<dbReference type="GO" id="GO:0046417">
    <property type="term" value="P:chorismate metabolic process"/>
    <property type="evidence" value="ECO:0007669"/>
    <property type="project" value="InterPro"/>
</dbReference>
<dbReference type="GO" id="GO:0070403">
    <property type="term" value="F:NAD+ binding"/>
    <property type="evidence" value="ECO:0007669"/>
    <property type="project" value="InterPro"/>
</dbReference>
<dbReference type="InterPro" id="IPR050812">
    <property type="entry name" value="Preph/Arog_dehydrog"/>
</dbReference>
<dbReference type="GO" id="GO:0006571">
    <property type="term" value="P:tyrosine biosynthetic process"/>
    <property type="evidence" value="ECO:0007669"/>
    <property type="project" value="UniProtKB-UniPathway"/>
</dbReference>
<gene>
    <name evidence="6" type="primary">tyrA</name>
    <name evidence="6" type="ORF">H8B19_15130</name>
</gene>
<dbReference type="PANTHER" id="PTHR21363:SF0">
    <property type="entry name" value="PREPHENATE DEHYDROGENASE [NADP(+)]"/>
    <property type="match status" value="1"/>
</dbReference>
<reference evidence="6" key="2">
    <citation type="submission" date="2020-08" db="EMBL/GenBank/DDBJ databases">
        <authorList>
            <person name="Lai Q."/>
        </authorList>
    </citation>
    <scope>NUCLEOTIDE SEQUENCE</scope>
    <source>
        <strain evidence="6">S27-2</strain>
    </source>
</reference>
<dbReference type="InterPro" id="IPR036979">
    <property type="entry name" value="CM_dom_sf"/>
</dbReference>
<dbReference type="InterPro" id="IPR046825">
    <property type="entry name" value="PDH_C"/>
</dbReference>
<dbReference type="SUPFAM" id="SSF48600">
    <property type="entry name" value="Chorismate mutase II"/>
    <property type="match status" value="1"/>
</dbReference>
<keyword evidence="2" id="KW-0520">NAD</keyword>
<dbReference type="InterPro" id="IPR008927">
    <property type="entry name" value="6-PGluconate_DH-like_C_sf"/>
</dbReference>
<dbReference type="AlphaFoldDB" id="A0A8J6M3L9"/>
<dbReference type="Gene3D" id="3.40.50.720">
    <property type="entry name" value="NAD(P)-binding Rossmann-like Domain"/>
    <property type="match status" value="1"/>
</dbReference>